<dbReference type="AlphaFoldDB" id="A0A7S2DVF2"/>
<proteinExistence type="predicted"/>
<organism evidence="2">
    <name type="scientific">Helicotheca tamesis</name>
    <dbReference type="NCBI Taxonomy" id="374047"/>
    <lineage>
        <taxon>Eukaryota</taxon>
        <taxon>Sar</taxon>
        <taxon>Stramenopiles</taxon>
        <taxon>Ochrophyta</taxon>
        <taxon>Bacillariophyta</taxon>
        <taxon>Mediophyceae</taxon>
        <taxon>Lithodesmiophycidae</taxon>
        <taxon>Lithodesmiales</taxon>
        <taxon>Lithodesmiaceae</taxon>
        <taxon>Helicotheca</taxon>
    </lineage>
</organism>
<sequence length="167" mass="18231">MNLRFISFAAAFAVSLNKAYAENPCPGGIRMIAKDIKLNYVPAGEPEDGWNPNRGGSIADLYTFNGAVKERGVGDIGFLRGVCTKIHLCEPNLFHCEMTLNFDGMGEMGMVDKLMIMGDAPQDTGCDMAVVGGVWPMNENVQGSVAIAWGEDKGDYTFDWKMCLKTF</sequence>
<gene>
    <name evidence="2" type="ORF">HTAM1171_LOCUS67</name>
</gene>
<accession>A0A7S2DVF2</accession>
<reference evidence="2" key="1">
    <citation type="submission" date="2021-01" db="EMBL/GenBank/DDBJ databases">
        <authorList>
            <person name="Corre E."/>
            <person name="Pelletier E."/>
            <person name="Niang G."/>
            <person name="Scheremetjew M."/>
            <person name="Finn R."/>
            <person name="Kale V."/>
            <person name="Holt S."/>
            <person name="Cochrane G."/>
            <person name="Meng A."/>
            <person name="Brown T."/>
            <person name="Cohen L."/>
        </authorList>
    </citation>
    <scope>NUCLEOTIDE SEQUENCE</scope>
    <source>
        <strain evidence="2">CCMP826</strain>
    </source>
</reference>
<protein>
    <submittedName>
        <fullName evidence="2">Uncharacterized protein</fullName>
    </submittedName>
</protein>
<evidence type="ECO:0000256" key="1">
    <source>
        <dbReference type="SAM" id="SignalP"/>
    </source>
</evidence>
<feature type="signal peptide" evidence="1">
    <location>
        <begin position="1"/>
        <end position="21"/>
    </location>
</feature>
<feature type="chain" id="PRO_5030827867" evidence="1">
    <location>
        <begin position="22"/>
        <end position="167"/>
    </location>
</feature>
<keyword evidence="1" id="KW-0732">Signal</keyword>
<evidence type="ECO:0000313" key="2">
    <source>
        <dbReference type="EMBL" id="CAD9464928.1"/>
    </source>
</evidence>
<dbReference type="EMBL" id="HBGV01000116">
    <property type="protein sequence ID" value="CAD9464928.1"/>
    <property type="molecule type" value="Transcribed_RNA"/>
</dbReference>
<name>A0A7S2DVF2_9STRA</name>